<dbReference type="Pfam" id="PF06817">
    <property type="entry name" value="RVT_thumb"/>
    <property type="match status" value="1"/>
</dbReference>
<dbReference type="SUPFAM" id="SSF56672">
    <property type="entry name" value="DNA/RNA polymerases"/>
    <property type="match status" value="1"/>
</dbReference>
<dbReference type="GO" id="GO:0003964">
    <property type="term" value="F:RNA-directed DNA polymerase activity"/>
    <property type="evidence" value="ECO:0007669"/>
    <property type="project" value="UniProtKB-KW"/>
</dbReference>
<dbReference type="InterPro" id="IPR010661">
    <property type="entry name" value="RVT_thumb"/>
</dbReference>
<feature type="non-terminal residue" evidence="8">
    <location>
        <position position="1"/>
    </location>
</feature>
<dbReference type="GO" id="GO:0004519">
    <property type="term" value="F:endonuclease activity"/>
    <property type="evidence" value="ECO:0007669"/>
    <property type="project" value="UniProtKB-KW"/>
</dbReference>
<keyword evidence="5" id="KW-0378">Hydrolase</keyword>
<evidence type="ECO:0000256" key="4">
    <source>
        <dbReference type="ARBA" id="ARBA00022759"/>
    </source>
</evidence>
<proteinExistence type="predicted"/>
<keyword evidence="1" id="KW-0808">Transferase</keyword>
<reference evidence="8 9" key="1">
    <citation type="submission" date="2019-09" db="EMBL/GenBank/DDBJ databases">
        <title>Bird 10,000 Genomes (B10K) Project - Family phase.</title>
        <authorList>
            <person name="Zhang G."/>
        </authorList>
    </citation>
    <scope>NUCLEOTIDE SEQUENCE [LARGE SCALE GENOMIC DNA]</scope>
    <source>
        <strain evidence="8">OUT-0059</strain>
        <tissue evidence="8">Muscle</tissue>
    </source>
</reference>
<keyword evidence="6" id="KW-0695">RNA-directed DNA polymerase</keyword>
<dbReference type="GO" id="GO:0035613">
    <property type="term" value="F:RNA stem-loop binding"/>
    <property type="evidence" value="ECO:0007669"/>
    <property type="project" value="TreeGrafter"/>
</dbReference>
<evidence type="ECO:0000313" key="8">
    <source>
        <dbReference type="EMBL" id="NXU92365.1"/>
    </source>
</evidence>
<evidence type="ECO:0000256" key="6">
    <source>
        <dbReference type="ARBA" id="ARBA00022918"/>
    </source>
</evidence>
<protein>
    <submittedName>
        <fullName evidence="8">POK18 protein</fullName>
    </submittedName>
</protein>
<keyword evidence="3" id="KW-0540">Nuclease</keyword>
<evidence type="ECO:0000256" key="3">
    <source>
        <dbReference type="ARBA" id="ARBA00022722"/>
    </source>
</evidence>
<keyword evidence="2" id="KW-0548">Nucleotidyltransferase</keyword>
<dbReference type="InterPro" id="IPR043128">
    <property type="entry name" value="Rev_trsase/Diguanyl_cyclase"/>
</dbReference>
<accession>A0A7L3PM67</accession>
<dbReference type="Proteomes" id="UP000551443">
    <property type="component" value="Unassembled WGS sequence"/>
</dbReference>
<feature type="non-terminal residue" evidence="8">
    <location>
        <position position="100"/>
    </location>
</feature>
<comment type="caution">
    <text evidence="8">The sequence shown here is derived from an EMBL/GenBank/DDBJ whole genome shotgun (WGS) entry which is preliminary data.</text>
</comment>
<gene>
    <name evidence="8" type="primary">Ervk18_2</name>
    <name evidence="8" type="ORF">XIPELE_R14445</name>
</gene>
<evidence type="ECO:0000256" key="1">
    <source>
        <dbReference type="ARBA" id="ARBA00022679"/>
    </source>
</evidence>
<organism evidence="8 9">
    <name type="scientific">Xiphorhynchus elegans</name>
    <name type="common">elegant woodcreeper</name>
    <dbReference type="NCBI Taxonomy" id="269412"/>
    <lineage>
        <taxon>Eukaryota</taxon>
        <taxon>Metazoa</taxon>
        <taxon>Chordata</taxon>
        <taxon>Craniata</taxon>
        <taxon>Vertebrata</taxon>
        <taxon>Euteleostomi</taxon>
        <taxon>Archelosauria</taxon>
        <taxon>Archosauria</taxon>
        <taxon>Dinosauria</taxon>
        <taxon>Saurischia</taxon>
        <taxon>Theropoda</taxon>
        <taxon>Coelurosauria</taxon>
        <taxon>Aves</taxon>
        <taxon>Neognathae</taxon>
        <taxon>Neoaves</taxon>
        <taxon>Telluraves</taxon>
        <taxon>Australaves</taxon>
        <taxon>Passeriformes</taxon>
        <taxon>Dendrocolaptidae</taxon>
        <taxon>Xiphorhynchus</taxon>
    </lineage>
</organism>
<dbReference type="PANTHER" id="PTHR41694:SF3">
    <property type="entry name" value="RNA-DIRECTED DNA POLYMERASE-RELATED"/>
    <property type="match status" value="1"/>
</dbReference>
<keyword evidence="4" id="KW-0255">Endonuclease</keyword>
<evidence type="ECO:0000259" key="7">
    <source>
        <dbReference type="Pfam" id="PF06817"/>
    </source>
</evidence>
<evidence type="ECO:0000256" key="2">
    <source>
        <dbReference type="ARBA" id="ARBA00022695"/>
    </source>
</evidence>
<dbReference type="Gene3D" id="3.30.70.270">
    <property type="match status" value="1"/>
</dbReference>
<feature type="domain" description="Reverse transcriptase thumb" evidence="7">
    <location>
        <begin position="2"/>
        <end position="47"/>
    </location>
</feature>
<dbReference type="InterPro" id="IPR043502">
    <property type="entry name" value="DNA/RNA_pol_sf"/>
</dbReference>
<sequence length="100" mass="11329">VQKLAGVINWVRPYLGLISSKLQPLLDLLQGDSDISAPRTLTPEAKQVVSEVEQATRQKHVWRIDLAESVQVFILNDNNLTPFAMLAQWNSDWQDPLHVL</sequence>
<dbReference type="GO" id="GO:0016787">
    <property type="term" value="F:hydrolase activity"/>
    <property type="evidence" value="ECO:0007669"/>
    <property type="project" value="UniProtKB-KW"/>
</dbReference>
<dbReference type="EMBL" id="VZUH01043981">
    <property type="protein sequence ID" value="NXU92365.1"/>
    <property type="molecule type" value="Genomic_DNA"/>
</dbReference>
<keyword evidence="9" id="KW-1185">Reference proteome</keyword>
<dbReference type="PANTHER" id="PTHR41694">
    <property type="entry name" value="ENDOGENOUS RETROVIRUS GROUP K MEMBER POL PROTEIN"/>
    <property type="match status" value="1"/>
</dbReference>
<evidence type="ECO:0000256" key="5">
    <source>
        <dbReference type="ARBA" id="ARBA00022801"/>
    </source>
</evidence>
<name>A0A7L3PM67_9DEND</name>
<evidence type="ECO:0000313" key="9">
    <source>
        <dbReference type="Proteomes" id="UP000551443"/>
    </source>
</evidence>
<dbReference type="AlphaFoldDB" id="A0A7L3PM67"/>